<reference evidence="1 2" key="1">
    <citation type="submission" date="2016-10" db="EMBL/GenBank/DDBJ databases">
        <authorList>
            <person name="de Groot N.N."/>
        </authorList>
    </citation>
    <scope>NUCLEOTIDE SEQUENCE [LARGE SCALE GENOMIC DNA]</scope>
    <source>
        <strain evidence="1 2">SP2</strain>
    </source>
</reference>
<gene>
    <name evidence="1" type="ORF">SAMN05443661_10897</name>
</gene>
<evidence type="ECO:0000313" key="1">
    <source>
        <dbReference type="EMBL" id="SFI89184.1"/>
    </source>
</evidence>
<protein>
    <submittedName>
        <fullName evidence="1">Uncharacterized protein</fullName>
    </submittedName>
</protein>
<sequence length="77" mass="8385">MNRRTFLATLPATLAGCNAVQRAPDRRPDAPEVKTVANGDHDAEAEVVTFTVEQATGFRPTVVDAVSVRDPDEQRHV</sequence>
<accession>A0A1I3LWN4</accession>
<dbReference type="EMBL" id="FORO01000008">
    <property type="protein sequence ID" value="SFI89184.1"/>
    <property type="molecule type" value="Genomic_DNA"/>
</dbReference>
<proteinExistence type="predicted"/>
<dbReference type="OrthoDB" id="377985at2157"/>
<name>A0A1I3LWN4_9EURY</name>
<dbReference type="RefSeq" id="WP_015233242.1">
    <property type="nucleotide sequence ID" value="NZ_FORO01000008.1"/>
</dbReference>
<dbReference type="AlphaFoldDB" id="A0A1I3LWN4"/>
<organism evidence="1 2">
    <name type="scientific">Natronobacterium gregoryi</name>
    <dbReference type="NCBI Taxonomy" id="44930"/>
    <lineage>
        <taxon>Archaea</taxon>
        <taxon>Methanobacteriati</taxon>
        <taxon>Methanobacteriota</taxon>
        <taxon>Stenosarchaea group</taxon>
        <taxon>Halobacteria</taxon>
        <taxon>Halobacteriales</taxon>
        <taxon>Natrialbaceae</taxon>
        <taxon>Natronobacterium</taxon>
    </lineage>
</organism>
<dbReference type="PROSITE" id="PS51257">
    <property type="entry name" value="PROKAR_LIPOPROTEIN"/>
    <property type="match status" value="1"/>
</dbReference>
<dbReference type="Proteomes" id="UP000182829">
    <property type="component" value="Unassembled WGS sequence"/>
</dbReference>
<evidence type="ECO:0000313" key="2">
    <source>
        <dbReference type="Proteomes" id="UP000182829"/>
    </source>
</evidence>
<dbReference type="GeneID" id="42782765"/>